<evidence type="ECO:0000313" key="1">
    <source>
        <dbReference type="EMBL" id="EEG89318.1"/>
    </source>
</evidence>
<dbReference type="HOGENOM" id="CLU_2971659_0_0_9"/>
<reference evidence="1 2" key="2">
    <citation type="submission" date="2009-03" db="EMBL/GenBank/DDBJ databases">
        <title>Draft genome sequence of Coprococcus comes (ATCC 27758).</title>
        <authorList>
            <person name="Sudarsanam P."/>
            <person name="Ley R."/>
            <person name="Guruge J."/>
            <person name="Turnbaugh P.J."/>
            <person name="Mahowald M."/>
            <person name="Liep D."/>
            <person name="Gordon J."/>
        </authorList>
    </citation>
    <scope>NUCLEOTIDE SEQUENCE [LARGE SCALE GENOMIC DNA]</scope>
    <source>
        <strain evidence="1 2">ATCC 27758</strain>
    </source>
</reference>
<dbReference type="EMBL" id="ABVR01000041">
    <property type="protein sequence ID" value="EEG89318.1"/>
    <property type="molecule type" value="Genomic_DNA"/>
</dbReference>
<accession>C0BB44</accession>
<dbReference type="Proteomes" id="UP000003793">
    <property type="component" value="Unassembled WGS sequence"/>
</dbReference>
<comment type="caution">
    <text evidence="1">The sequence shown here is derived from an EMBL/GenBank/DDBJ whole genome shotgun (WGS) entry which is preliminary data.</text>
</comment>
<protein>
    <submittedName>
        <fullName evidence="1">Uncharacterized protein</fullName>
    </submittedName>
</protein>
<name>C0BB44_9FIRM</name>
<sequence>MMNVFEDCESVKHVAIWYHHKKEKVINQKIRTYIKDVGEMPDEAYTRRQTDEKTVDRR</sequence>
<gene>
    <name evidence="1" type="ORF">COPCOM_02300</name>
</gene>
<dbReference type="AlphaFoldDB" id="C0BB44"/>
<proteinExistence type="predicted"/>
<organism evidence="1 2">
    <name type="scientific">Coprococcus comes ATCC 27758</name>
    <dbReference type="NCBI Taxonomy" id="470146"/>
    <lineage>
        <taxon>Bacteria</taxon>
        <taxon>Bacillati</taxon>
        <taxon>Bacillota</taxon>
        <taxon>Clostridia</taxon>
        <taxon>Lachnospirales</taxon>
        <taxon>Lachnospiraceae</taxon>
        <taxon>Coprococcus</taxon>
    </lineage>
</organism>
<reference evidence="1 2" key="1">
    <citation type="submission" date="2009-02" db="EMBL/GenBank/DDBJ databases">
        <authorList>
            <person name="Fulton L."/>
            <person name="Clifton S."/>
            <person name="Fulton B."/>
            <person name="Xu J."/>
            <person name="Minx P."/>
            <person name="Pepin K.H."/>
            <person name="Johnson M."/>
            <person name="Bhonagiri V."/>
            <person name="Nash W.E."/>
            <person name="Mardis E.R."/>
            <person name="Wilson R.K."/>
        </authorList>
    </citation>
    <scope>NUCLEOTIDE SEQUENCE [LARGE SCALE GENOMIC DNA]</scope>
    <source>
        <strain evidence="1 2">ATCC 27758</strain>
    </source>
</reference>
<evidence type="ECO:0000313" key="2">
    <source>
        <dbReference type="Proteomes" id="UP000003793"/>
    </source>
</evidence>